<protein>
    <submittedName>
        <fullName evidence="1">Uncharacterized protein</fullName>
    </submittedName>
</protein>
<dbReference type="EMBL" id="LTAI01000605">
    <property type="protein sequence ID" value="ORD98541.1"/>
    <property type="molecule type" value="Genomic_DNA"/>
</dbReference>
<accession>A0A1X0QFG6</accession>
<proteinExistence type="predicted"/>
<organism evidence="1 2">
    <name type="scientific">Hepatospora eriocheir</name>
    <dbReference type="NCBI Taxonomy" id="1081669"/>
    <lineage>
        <taxon>Eukaryota</taxon>
        <taxon>Fungi</taxon>
        <taxon>Fungi incertae sedis</taxon>
        <taxon>Microsporidia</taxon>
        <taxon>Hepatosporidae</taxon>
        <taxon>Hepatospora</taxon>
    </lineage>
</organism>
<dbReference type="AlphaFoldDB" id="A0A1X0QFG6"/>
<comment type="caution">
    <text evidence="1">The sequence shown here is derived from an EMBL/GenBank/DDBJ whole genome shotgun (WGS) entry which is preliminary data.</text>
</comment>
<gene>
    <name evidence="1" type="ORF">A0H76_2308</name>
</gene>
<evidence type="ECO:0000313" key="1">
    <source>
        <dbReference type="EMBL" id="ORD98541.1"/>
    </source>
</evidence>
<name>A0A1X0QFG6_9MICR</name>
<reference evidence="1 2" key="1">
    <citation type="journal article" date="2017" name="Environ. Microbiol.">
        <title>Decay of the glycolytic pathway and adaptation to intranuclear parasitism within Enterocytozoonidae microsporidia.</title>
        <authorList>
            <person name="Wiredu Boakye D."/>
            <person name="Jaroenlak P."/>
            <person name="Prachumwat A."/>
            <person name="Williams T.A."/>
            <person name="Bateman K.S."/>
            <person name="Itsathitphaisarn O."/>
            <person name="Sritunyalucksana K."/>
            <person name="Paszkiewicz K.H."/>
            <person name="Moore K.A."/>
            <person name="Stentiford G.D."/>
            <person name="Williams B.A."/>
        </authorList>
    </citation>
    <scope>NUCLEOTIDE SEQUENCE [LARGE SCALE GENOMIC DNA]</scope>
    <source>
        <strain evidence="2">canceri</strain>
    </source>
</reference>
<sequence length="140" mass="16560">MLDFYDDEKNSIGEITIRYKISDTNELFVLNEQPSIMQNILNYVFTKEESTILNYVKDDLIELITDSHYDRLLLFLGTFPITNYYSDIYGVCDGINCETKCENPFCEKQYDFIESEKLINYMISYKQLFVVTQIILLYGE</sequence>
<dbReference type="VEuPathDB" id="MicrosporidiaDB:A0H76_2308"/>
<evidence type="ECO:0000313" key="2">
    <source>
        <dbReference type="Proteomes" id="UP000192501"/>
    </source>
</evidence>
<dbReference type="Proteomes" id="UP000192501">
    <property type="component" value="Unassembled WGS sequence"/>
</dbReference>
<dbReference type="VEuPathDB" id="MicrosporidiaDB:HERIO_1959"/>